<dbReference type="AlphaFoldDB" id="A0A953JDQ3"/>
<reference evidence="1" key="1">
    <citation type="journal article" date="2021" name="bioRxiv">
        <title>Unraveling nitrogen, sulfur and carbon metabolic pathways and microbial community transcriptional responses to substrate deprivation and toxicity stresses in a bioreactor mimicking anoxic brackish coastal sediment conditions.</title>
        <authorList>
            <person name="Martins P.D."/>
            <person name="Echeveste M.J."/>
            <person name="Arshad A."/>
            <person name="Kurth J."/>
            <person name="Ouboter H."/>
            <person name="Jetten M.S.M."/>
            <person name="Welte C.U."/>
        </authorList>
    </citation>
    <scope>NUCLEOTIDE SEQUENCE</scope>
    <source>
        <strain evidence="1">MAG_39</strain>
    </source>
</reference>
<proteinExistence type="predicted"/>
<dbReference type="SUPFAM" id="SSF52540">
    <property type="entry name" value="P-loop containing nucleoside triphosphate hydrolases"/>
    <property type="match status" value="1"/>
</dbReference>
<protein>
    <submittedName>
        <fullName evidence="1">Uncharacterized protein</fullName>
    </submittedName>
</protein>
<reference evidence="1" key="2">
    <citation type="submission" date="2021-08" db="EMBL/GenBank/DDBJ databases">
        <authorList>
            <person name="Dalcin Martins P."/>
        </authorList>
    </citation>
    <scope>NUCLEOTIDE SEQUENCE</scope>
    <source>
        <strain evidence="1">MAG_39</strain>
    </source>
</reference>
<gene>
    <name evidence="1" type="ORF">K8I29_06525</name>
</gene>
<evidence type="ECO:0000313" key="2">
    <source>
        <dbReference type="Proteomes" id="UP000705867"/>
    </source>
</evidence>
<accession>A0A953JDQ3</accession>
<comment type="caution">
    <text evidence="1">The sequence shown here is derived from an EMBL/GenBank/DDBJ whole genome shotgun (WGS) entry which is preliminary data.</text>
</comment>
<sequence>MDPLFAFAVKEEILRNVLKTHRTLLLSGWHGTGKTTTALKTGLETGGVAYCSEAGNGIPFPVDQDKEDIVVVRGFSERESAPPDRLLIVDDVTQVTPPLVSLLGDEGDGRKVIIITTVLVAVKELLSRVDAVVRFKHTTAELLHSRLHDLHARN</sequence>
<dbReference type="InterPro" id="IPR027417">
    <property type="entry name" value="P-loop_NTPase"/>
</dbReference>
<dbReference type="Proteomes" id="UP000705867">
    <property type="component" value="Unassembled WGS sequence"/>
</dbReference>
<organism evidence="1 2">
    <name type="scientific">Candidatus Nitrobium versatile</name>
    <dbReference type="NCBI Taxonomy" id="2884831"/>
    <lineage>
        <taxon>Bacteria</taxon>
        <taxon>Pseudomonadati</taxon>
        <taxon>Nitrospirota</taxon>
        <taxon>Nitrospiria</taxon>
        <taxon>Nitrospirales</taxon>
        <taxon>Nitrospiraceae</taxon>
        <taxon>Candidatus Nitrobium</taxon>
    </lineage>
</organism>
<evidence type="ECO:0000313" key="1">
    <source>
        <dbReference type="EMBL" id="MBZ0155856.1"/>
    </source>
</evidence>
<name>A0A953JDQ3_9BACT</name>
<dbReference type="EMBL" id="JAIOIV010000050">
    <property type="protein sequence ID" value="MBZ0155856.1"/>
    <property type="molecule type" value="Genomic_DNA"/>
</dbReference>